<feature type="domain" description="Peptidase C83" evidence="6">
    <location>
        <begin position="1"/>
        <end position="221"/>
    </location>
</feature>
<evidence type="ECO:0000256" key="5">
    <source>
        <dbReference type="ARBA" id="ARBA00023315"/>
    </source>
</evidence>
<evidence type="ECO:0000256" key="2">
    <source>
        <dbReference type="ARBA" id="ARBA00022539"/>
    </source>
</evidence>
<dbReference type="AlphaFoldDB" id="A0A833RSS0"/>
<dbReference type="Pfam" id="PF09328">
    <property type="entry name" value="Phytochelatin_C"/>
    <property type="match status" value="1"/>
</dbReference>
<dbReference type="InterPro" id="IPR007719">
    <property type="entry name" value="PCS_N"/>
</dbReference>
<dbReference type="PROSITE" id="PS51443">
    <property type="entry name" value="PCS"/>
    <property type="match status" value="1"/>
</dbReference>
<dbReference type="GO" id="GO:0016756">
    <property type="term" value="F:glutathione gamma-glutamylcysteinyltransferase activity"/>
    <property type="evidence" value="ECO:0007669"/>
    <property type="project" value="UniProtKB-EC"/>
</dbReference>
<dbReference type="Gene3D" id="3.90.70.30">
    <property type="entry name" value="Phytochelatin synthase, N-terminal domain"/>
    <property type="match status" value="1"/>
</dbReference>
<dbReference type="FunFam" id="3.90.70.30:FF:000001">
    <property type="entry name" value="Glutathione gamma-glutamylcysteinyltransferase 1"/>
    <property type="match status" value="1"/>
</dbReference>
<evidence type="ECO:0000256" key="4">
    <source>
        <dbReference type="ARBA" id="ARBA00022723"/>
    </source>
</evidence>
<dbReference type="InterPro" id="IPR038156">
    <property type="entry name" value="PCS_N_sf"/>
</dbReference>
<keyword evidence="5" id="KW-0012">Acyltransferase</keyword>
<keyword evidence="3 7" id="KW-0808">Transferase</keyword>
<dbReference type="InterPro" id="IPR015407">
    <property type="entry name" value="Phytochelatin_synthase_C"/>
</dbReference>
<dbReference type="SUPFAM" id="SSF54001">
    <property type="entry name" value="Cysteine proteinases"/>
    <property type="match status" value="1"/>
</dbReference>
<dbReference type="PANTHER" id="PTHR33447">
    <property type="entry name" value="GLUTATHIONE GAMMA-GLUTAMYLCYSTEINYLTRANSFERASE"/>
    <property type="match status" value="1"/>
</dbReference>
<evidence type="ECO:0000313" key="7">
    <source>
        <dbReference type="EMBL" id="KAF3341196.1"/>
    </source>
</evidence>
<dbReference type="GO" id="GO:0046872">
    <property type="term" value="F:metal ion binding"/>
    <property type="evidence" value="ECO:0007669"/>
    <property type="project" value="UniProtKB-KW"/>
</dbReference>
<evidence type="ECO:0000259" key="6">
    <source>
        <dbReference type="PROSITE" id="PS51443"/>
    </source>
</evidence>
<protein>
    <recommendedName>
        <fullName evidence="1">glutathione gamma-glutamylcysteinyltransferase</fullName>
        <ecNumber evidence="1">2.3.2.15</ecNumber>
    </recommendedName>
</protein>
<proteinExistence type="predicted"/>
<evidence type="ECO:0000313" key="8">
    <source>
        <dbReference type="Proteomes" id="UP000623129"/>
    </source>
</evidence>
<dbReference type="EMBL" id="SWLB01000002">
    <property type="protein sequence ID" value="KAF3341196.1"/>
    <property type="molecule type" value="Genomic_DNA"/>
</dbReference>
<keyword evidence="4" id="KW-0479">Metal-binding</keyword>
<comment type="caution">
    <text evidence="7">The sequence shown here is derived from an EMBL/GenBank/DDBJ whole genome shotgun (WGS) entry which is preliminary data.</text>
</comment>
<keyword evidence="2" id="KW-0104">Cadmium</keyword>
<evidence type="ECO:0000256" key="1">
    <source>
        <dbReference type="ARBA" id="ARBA00012468"/>
    </source>
</evidence>
<dbReference type="PANTHER" id="PTHR33447:SF2">
    <property type="entry name" value="GLUTATHIONE GAMMA-GLUTAMYLCYSTEINYLTRANSFERASE"/>
    <property type="match status" value="1"/>
</dbReference>
<gene>
    <name evidence="7" type="ORF">FCM35_KLT10040</name>
</gene>
<organism evidence="7 8">
    <name type="scientific">Carex littledalei</name>
    <dbReference type="NCBI Taxonomy" id="544730"/>
    <lineage>
        <taxon>Eukaryota</taxon>
        <taxon>Viridiplantae</taxon>
        <taxon>Streptophyta</taxon>
        <taxon>Embryophyta</taxon>
        <taxon>Tracheophyta</taxon>
        <taxon>Spermatophyta</taxon>
        <taxon>Magnoliopsida</taxon>
        <taxon>Liliopsida</taxon>
        <taxon>Poales</taxon>
        <taxon>Cyperaceae</taxon>
        <taxon>Cyperoideae</taxon>
        <taxon>Cariceae</taxon>
        <taxon>Carex</taxon>
        <taxon>Carex subgen. Euthyceras</taxon>
    </lineage>
</organism>
<keyword evidence="8" id="KW-1185">Reference proteome</keyword>
<dbReference type="InterPro" id="IPR040409">
    <property type="entry name" value="PCS-like"/>
</dbReference>
<dbReference type="InterPro" id="IPR038765">
    <property type="entry name" value="Papain-like_cys_pep_sf"/>
</dbReference>
<dbReference type="EC" id="2.3.2.15" evidence="1"/>
<dbReference type="GO" id="GO:0010273">
    <property type="term" value="P:detoxification of copper ion"/>
    <property type="evidence" value="ECO:0007669"/>
    <property type="project" value="TreeGrafter"/>
</dbReference>
<dbReference type="OrthoDB" id="448954at2759"/>
<sequence>MAVAGLYRRVLPSPPAIEFASDDGKRLFTEALQNGTMEGFFRLISYFQTQSEPAYCGLASLCVVLNALSIDPGRKWKGPWRWFDESMLDCCEPLEKVKAEGITFGKVACLAHCAGAKVEAYRANQSDLDDFRKHVIRCTTSEDYHVIASYHRRPFKQTGTGHFSPIGGYHAANDMALILDVARFKYPPHWVPLSLLWEAINTLDDATGLPRGFMLISRLPSAPSLLYTLSCRDENWVKVANFLRDDVPSLVSSDVVNSVQGLLSILFRALPASAGDFIKWVVEVRRQEEGGSSLTPEEKERLTMKEEVLCQVRGTRLFKLVRDLLLSDPCCSYTESTSPKVTTLREVVSTACCQGAALLTGNSCVMDKKMSCCKETCVKCDQSNADVTIVSGTVTVSGGNKQGVDVLVPVSGKPGWCRSEPDNCIVKYPTSCDILTVLLLALPPSTWSGVRDQKVLDELQDLVSTESLPELLQLEKLGIRNKYIHAMIGNKNSNLDWYNKRYDDDDQDHDAAFGASYHYPGFVGSKDLVLMLKNIEFKIPTTFSPFL</sequence>
<dbReference type="GO" id="GO:0098849">
    <property type="term" value="P:cellular detoxification of cadmium ion"/>
    <property type="evidence" value="ECO:0007669"/>
    <property type="project" value="TreeGrafter"/>
</dbReference>
<name>A0A833RSS0_9POAL</name>
<dbReference type="Pfam" id="PF05023">
    <property type="entry name" value="Phytochelatin"/>
    <property type="match status" value="1"/>
</dbReference>
<dbReference type="GO" id="GO:0046938">
    <property type="term" value="P:phytochelatin biosynthetic process"/>
    <property type="evidence" value="ECO:0007669"/>
    <property type="project" value="InterPro"/>
</dbReference>
<accession>A0A833RSS0</accession>
<reference evidence="7" key="1">
    <citation type="submission" date="2020-01" db="EMBL/GenBank/DDBJ databases">
        <title>Genome sequence of Kobresia littledalei, the first chromosome-level genome in the family Cyperaceae.</title>
        <authorList>
            <person name="Qu G."/>
        </authorList>
    </citation>
    <scope>NUCLEOTIDE SEQUENCE</scope>
    <source>
        <strain evidence="7">C.B.Clarke</strain>
        <tissue evidence="7">Leaf</tissue>
    </source>
</reference>
<dbReference type="Proteomes" id="UP000623129">
    <property type="component" value="Unassembled WGS sequence"/>
</dbReference>
<evidence type="ECO:0000256" key="3">
    <source>
        <dbReference type="ARBA" id="ARBA00022679"/>
    </source>
</evidence>